<evidence type="ECO:0000313" key="6">
    <source>
        <dbReference type="EMBL" id="NMF99278.1"/>
    </source>
</evidence>
<sequence>MTTFTLPTWAASTTVTLSVPTMDCPVCPITVKKALGKLAGVEAVTVNFDRREATVTFDDVKTNVEALTRATRDAGYPSTLVGSKP</sequence>
<evidence type="ECO:0000256" key="4">
    <source>
        <dbReference type="RuleBase" id="RU361212"/>
    </source>
</evidence>
<comment type="subcellular location">
    <subcellularLocation>
        <location evidence="1">Cell envelope</location>
    </subcellularLocation>
    <subcellularLocation>
        <location evidence="4">Periplasm</location>
    </subcellularLocation>
</comment>
<keyword evidence="4" id="KW-0479">Metal-binding</keyword>
<evidence type="ECO:0000313" key="7">
    <source>
        <dbReference type="Proteomes" id="UP000634522"/>
    </source>
</evidence>
<evidence type="ECO:0000256" key="2">
    <source>
        <dbReference type="ARBA" id="ARBA00022466"/>
    </source>
</evidence>
<keyword evidence="7" id="KW-1185">Reference proteome</keyword>
<reference evidence="6 7" key="1">
    <citation type="submission" date="2019-12" db="EMBL/GenBank/DDBJ databases">
        <title>Comparative genomics gives insights into the taxonomy of the Azoarcus-Aromatoleum group and reveals separate origins of nif in the plant-associated Azoarcus and non-plant-associated Aromatoleum sub-groups.</title>
        <authorList>
            <person name="Lafos M."/>
            <person name="Maluk M."/>
            <person name="Batista M."/>
            <person name="Junghare M."/>
            <person name="Carmona M."/>
            <person name="Faoro H."/>
            <person name="Cruz L.M."/>
            <person name="Battistoni F."/>
            <person name="De Souza E."/>
            <person name="Pedrosa F."/>
            <person name="Chen W.-M."/>
            <person name="Poole P.S."/>
            <person name="Dixon R.A."/>
            <person name="James E.K."/>
        </authorList>
    </citation>
    <scope>NUCLEOTIDE SEQUENCE [LARGE SCALE GENOMIC DNA]</scope>
    <source>
        <strain evidence="6 7">T</strain>
    </source>
</reference>
<dbReference type="Proteomes" id="UP000634522">
    <property type="component" value="Unassembled WGS sequence"/>
</dbReference>
<dbReference type="NCBIfam" id="TIGR02052">
    <property type="entry name" value="MerP"/>
    <property type="match status" value="1"/>
</dbReference>
<dbReference type="InterPro" id="IPR006121">
    <property type="entry name" value="HMA_dom"/>
</dbReference>
<proteinExistence type="predicted"/>
<keyword evidence="3 4" id="KW-0476">Mercury</keyword>
<protein>
    <recommendedName>
        <fullName evidence="4">Periplasmic mercury ion-binding protein</fullName>
    </recommendedName>
</protein>
<dbReference type="InterPro" id="IPR036163">
    <property type="entry name" value="HMA_dom_sf"/>
</dbReference>
<keyword evidence="4" id="KW-0574">Periplasm</keyword>
<feature type="domain" description="HMA" evidence="5">
    <location>
        <begin position="13"/>
        <end position="79"/>
    </location>
</feature>
<gene>
    <name evidence="4 6" type="primary">merP</name>
    <name evidence="6" type="ORF">GPA27_18015</name>
</gene>
<dbReference type="CDD" id="cd00371">
    <property type="entry name" value="HMA"/>
    <property type="match status" value="1"/>
</dbReference>
<comment type="function">
    <text evidence="4">Involved in mercury resistance. Acts as a mercury scavenger that specifically binds to a mercuric ion in the periplasm and probably passes it to the cytoplasmic mercuric reductase MerA via the mercuric transport protein MerT.</text>
</comment>
<dbReference type="RefSeq" id="WP_169141902.1">
    <property type="nucleotide sequence ID" value="NZ_WTVS01000041.1"/>
</dbReference>
<dbReference type="EMBL" id="WTVS01000041">
    <property type="protein sequence ID" value="NMF99278.1"/>
    <property type="molecule type" value="Genomic_DNA"/>
</dbReference>
<comment type="caution">
    <text evidence="6">The sequence shown here is derived from an EMBL/GenBank/DDBJ whole genome shotgun (WGS) entry which is preliminary data.</text>
</comment>
<dbReference type="InterPro" id="IPR001802">
    <property type="entry name" value="MerP/CopZ"/>
</dbReference>
<evidence type="ECO:0000256" key="1">
    <source>
        <dbReference type="ARBA" id="ARBA00004196"/>
    </source>
</evidence>
<dbReference type="PROSITE" id="PS50846">
    <property type="entry name" value="HMA_2"/>
    <property type="match status" value="1"/>
</dbReference>
<dbReference type="InterPro" id="IPR011795">
    <property type="entry name" value="MerP"/>
</dbReference>
<accession>A0ABX1NJF1</accession>
<organism evidence="6 7">
    <name type="scientific">Aromatoleum toluolicum</name>
    <dbReference type="NCBI Taxonomy" id="90060"/>
    <lineage>
        <taxon>Bacteria</taxon>
        <taxon>Pseudomonadati</taxon>
        <taxon>Pseudomonadota</taxon>
        <taxon>Betaproteobacteria</taxon>
        <taxon>Rhodocyclales</taxon>
        <taxon>Rhodocyclaceae</taxon>
        <taxon>Aromatoleum</taxon>
    </lineage>
</organism>
<dbReference type="SUPFAM" id="SSF55008">
    <property type="entry name" value="HMA, heavy metal-associated domain"/>
    <property type="match status" value="1"/>
</dbReference>
<evidence type="ECO:0000256" key="3">
    <source>
        <dbReference type="ARBA" id="ARBA00022914"/>
    </source>
</evidence>
<evidence type="ECO:0000259" key="5">
    <source>
        <dbReference type="PROSITE" id="PS50846"/>
    </source>
</evidence>
<dbReference type="Pfam" id="PF00403">
    <property type="entry name" value="HMA"/>
    <property type="match status" value="1"/>
</dbReference>
<keyword evidence="2 4" id="KW-0475">Mercuric resistance</keyword>
<name>A0ABX1NJF1_9RHOO</name>
<dbReference type="Gene3D" id="3.30.70.100">
    <property type="match status" value="1"/>
</dbReference>
<dbReference type="PRINTS" id="PR00946">
    <property type="entry name" value="HGSCAVENGER"/>
</dbReference>